<evidence type="ECO:0000259" key="10">
    <source>
        <dbReference type="Pfam" id="PF25198"/>
    </source>
</evidence>
<evidence type="ECO:0000256" key="7">
    <source>
        <dbReference type="ARBA" id="ARBA00023288"/>
    </source>
</evidence>
<dbReference type="Proteomes" id="UP000789423">
    <property type="component" value="Unassembled WGS sequence"/>
</dbReference>
<dbReference type="EMBL" id="CAKJTI010000010">
    <property type="protein sequence ID" value="CAG9613208.1"/>
    <property type="molecule type" value="Genomic_DNA"/>
</dbReference>
<evidence type="ECO:0000313" key="12">
    <source>
        <dbReference type="Proteomes" id="UP000789423"/>
    </source>
</evidence>
<evidence type="ECO:0000256" key="5">
    <source>
        <dbReference type="ARBA" id="ARBA00023136"/>
    </source>
</evidence>
<evidence type="ECO:0000256" key="6">
    <source>
        <dbReference type="ARBA" id="ARBA00023139"/>
    </source>
</evidence>
<dbReference type="Gene3D" id="3.30.300.210">
    <property type="entry name" value="Nutrient germinant receptor protein C, domain 3"/>
    <property type="match status" value="1"/>
</dbReference>
<evidence type="ECO:0000259" key="9">
    <source>
        <dbReference type="Pfam" id="PF05504"/>
    </source>
</evidence>
<dbReference type="InterPro" id="IPR038501">
    <property type="entry name" value="Spore_GerAC_C_sf"/>
</dbReference>
<name>A0ABM8YBP7_9BACI</name>
<keyword evidence="5" id="KW-0472">Membrane</keyword>
<feature type="domain" description="Spore germination GerAC-like C-terminal" evidence="9">
    <location>
        <begin position="195"/>
        <end position="357"/>
    </location>
</feature>
<dbReference type="InterPro" id="IPR046953">
    <property type="entry name" value="Spore_GerAC-like_C"/>
</dbReference>
<dbReference type="NCBIfam" id="TIGR02887">
    <property type="entry name" value="spore_ger_x_C"/>
    <property type="match status" value="1"/>
</dbReference>
<sequence>MRYFFFPFLICLLFFLSSCAQSQIVDEMRIVHTVGFDLTPDKKIKGTIIYPVYNLGKNKTPKTLSSVGRSGEVVAANLAAKSPHKIVVGQTRMIVFGSSLNKQGISNIIGNLQRDPNIGRDVQIAIVDGTAEQLLKHTVKNGSLYLSELIDQNVANESIPTTNLHVFLYNYFSFGCDPFLPYIRIDGEDSASLQGLAFLKKDKIMMYANNEDSFLIKLIMNPIKNGRYEVNIQRGKNKGVAVIHSLSGNSTYHITDNNSSPKVEIKVKLNGLIKDSPSWINLENSKNISYIEAQLQENIEKHLTALISQFQNKNIDPLGVRDQIRSHSRKWNMKQLSNMYPSIDVSVKAKVNIVQSGIGE</sequence>
<evidence type="ECO:0000256" key="1">
    <source>
        <dbReference type="ARBA" id="ARBA00004635"/>
    </source>
</evidence>
<dbReference type="Pfam" id="PF05504">
    <property type="entry name" value="Spore_GerAC"/>
    <property type="match status" value="1"/>
</dbReference>
<feature type="chain" id="PRO_5047279918" description="Ger(X)C family spore germination protein" evidence="8">
    <location>
        <begin position="23"/>
        <end position="360"/>
    </location>
</feature>
<comment type="similarity">
    <text evidence="2">Belongs to the GerABKC lipoprotein family.</text>
</comment>
<evidence type="ECO:0000256" key="8">
    <source>
        <dbReference type="SAM" id="SignalP"/>
    </source>
</evidence>
<dbReference type="InterPro" id="IPR008844">
    <property type="entry name" value="Spore_GerAC-like"/>
</dbReference>
<feature type="domain" description="Spore germination protein N-terminal" evidence="10">
    <location>
        <begin position="22"/>
        <end position="185"/>
    </location>
</feature>
<protein>
    <recommendedName>
        <fullName evidence="13">Ger(X)C family spore germination protein</fullName>
    </recommendedName>
</protein>
<keyword evidence="3" id="KW-0309">Germination</keyword>
<dbReference type="Pfam" id="PF25198">
    <property type="entry name" value="Spore_GerAC_N"/>
    <property type="match status" value="1"/>
</dbReference>
<evidence type="ECO:0008006" key="13">
    <source>
        <dbReference type="Google" id="ProtNLM"/>
    </source>
</evidence>
<dbReference type="RefSeq" id="WP_302850589.1">
    <property type="nucleotide sequence ID" value="NZ_CAKJTI010000010.1"/>
</dbReference>
<feature type="signal peptide" evidence="8">
    <location>
        <begin position="1"/>
        <end position="22"/>
    </location>
</feature>
<evidence type="ECO:0000256" key="2">
    <source>
        <dbReference type="ARBA" id="ARBA00007886"/>
    </source>
</evidence>
<dbReference type="PANTHER" id="PTHR35789">
    <property type="entry name" value="SPORE GERMINATION PROTEIN B3"/>
    <property type="match status" value="1"/>
</dbReference>
<evidence type="ECO:0000313" key="11">
    <source>
        <dbReference type="EMBL" id="CAG9613208.1"/>
    </source>
</evidence>
<keyword evidence="6" id="KW-0564">Palmitate</keyword>
<dbReference type="PANTHER" id="PTHR35789:SF1">
    <property type="entry name" value="SPORE GERMINATION PROTEIN B3"/>
    <property type="match status" value="1"/>
</dbReference>
<evidence type="ECO:0000256" key="3">
    <source>
        <dbReference type="ARBA" id="ARBA00022544"/>
    </source>
</evidence>
<keyword evidence="4 8" id="KW-0732">Signal</keyword>
<reference evidence="11 12" key="1">
    <citation type="submission" date="2021-10" db="EMBL/GenBank/DDBJ databases">
        <authorList>
            <person name="Criscuolo A."/>
        </authorList>
    </citation>
    <scope>NUCLEOTIDE SEQUENCE [LARGE SCALE GENOMIC DNA]</scope>
    <source>
        <strain evidence="12">CIP 111899</strain>
    </source>
</reference>
<evidence type="ECO:0000256" key="4">
    <source>
        <dbReference type="ARBA" id="ARBA00022729"/>
    </source>
</evidence>
<accession>A0ABM8YBP7</accession>
<keyword evidence="12" id="KW-1185">Reference proteome</keyword>
<proteinExistence type="inferred from homology"/>
<gene>
    <name evidence="11" type="ORF">BACCIP111899_02403</name>
</gene>
<comment type="subcellular location">
    <subcellularLocation>
        <location evidence="1">Membrane</location>
        <topology evidence="1">Lipid-anchor</topology>
    </subcellularLocation>
</comment>
<dbReference type="PROSITE" id="PS51257">
    <property type="entry name" value="PROKAR_LIPOPROTEIN"/>
    <property type="match status" value="1"/>
</dbReference>
<dbReference type="InterPro" id="IPR057336">
    <property type="entry name" value="GerAC_N"/>
</dbReference>
<comment type="caution">
    <text evidence="11">The sequence shown here is derived from an EMBL/GenBank/DDBJ whole genome shotgun (WGS) entry which is preliminary data.</text>
</comment>
<organism evidence="11 12">
    <name type="scientific">Bacillus rhizoplanae</name>
    <dbReference type="NCBI Taxonomy" id="2880966"/>
    <lineage>
        <taxon>Bacteria</taxon>
        <taxon>Bacillati</taxon>
        <taxon>Bacillota</taxon>
        <taxon>Bacilli</taxon>
        <taxon>Bacillales</taxon>
        <taxon>Bacillaceae</taxon>
        <taxon>Bacillus</taxon>
    </lineage>
</organism>
<keyword evidence="7" id="KW-0449">Lipoprotein</keyword>